<reference evidence="1" key="2">
    <citation type="submission" date="2024-03" db="EMBL/GenBank/DDBJ databases">
        <authorList>
            <person name="Ni Y."/>
            <person name="Xu T."/>
            <person name="Yan S."/>
            <person name="Chen L."/>
            <person name="Wang Y."/>
        </authorList>
    </citation>
    <scope>NUCLEOTIDE SEQUENCE</scope>
    <source>
        <strain evidence="1">NYM1</strain>
    </source>
</reference>
<sequence>MTKSSNGKVESFLPFNKWRFTNQEGNTKYFEIRKIQKEYWLCDENGRLAQGFKSLKYLHSLLRRSMFQMVVAN</sequence>
<name>A0AAT9JGS7_9VIRU</name>
<protein>
    <submittedName>
        <fullName evidence="1">ORF41</fullName>
    </submittedName>
</protein>
<proteinExistence type="predicted"/>
<organism evidence="1">
    <name type="scientific">Nitrosopumilaceae spindle-shaped virus</name>
    <dbReference type="NCBI Taxonomy" id="3065433"/>
    <lineage>
        <taxon>Viruses</taxon>
    </lineage>
</organism>
<reference evidence="1" key="1">
    <citation type="journal article" date="2024" name="Environ. Microbiol. Rep.">
        <title>Hiding in plain sight: The discovery of complete genomes of 11 hypothetical spindle-shaped viruses that putatively infect mesophilic ammonia-oxidizing archaea.</title>
        <authorList>
            <person name="Ni Y."/>
            <person name="Xu T."/>
            <person name="Yan S."/>
            <person name="Chen L."/>
            <person name="Wang Y."/>
        </authorList>
    </citation>
    <scope>NUCLEOTIDE SEQUENCE</scope>
    <source>
        <strain evidence="1">NYM1</strain>
    </source>
</reference>
<accession>A0AAT9JGS7</accession>
<dbReference type="EMBL" id="BK067792">
    <property type="protein sequence ID" value="DBA52248.1"/>
    <property type="molecule type" value="Genomic_DNA"/>
</dbReference>
<evidence type="ECO:0000313" key="1">
    <source>
        <dbReference type="EMBL" id="DBA52248.1"/>
    </source>
</evidence>